<reference evidence="8 9" key="1">
    <citation type="submission" date="2016-10" db="EMBL/GenBank/DDBJ databases">
        <authorList>
            <person name="de Groot N.N."/>
        </authorList>
    </citation>
    <scope>NUCLEOTIDE SEQUENCE [LARGE SCALE GENOMIC DNA]</scope>
    <source>
        <strain evidence="8 9">MAR_2009_71</strain>
    </source>
</reference>
<dbReference type="Gene3D" id="1.10.443.10">
    <property type="entry name" value="Intergrase catalytic core"/>
    <property type="match status" value="1"/>
</dbReference>
<dbReference type="InterPro" id="IPR035386">
    <property type="entry name" value="Arm-DNA-bind_5"/>
</dbReference>
<dbReference type="PROSITE" id="PS51898">
    <property type="entry name" value="TYR_RECOMBINASE"/>
    <property type="match status" value="1"/>
</dbReference>
<evidence type="ECO:0000313" key="9">
    <source>
        <dbReference type="Proteomes" id="UP000183038"/>
    </source>
</evidence>
<dbReference type="Pfam" id="PF00589">
    <property type="entry name" value="Phage_integrase"/>
    <property type="match status" value="1"/>
</dbReference>
<dbReference type="EMBL" id="FNTB01000001">
    <property type="protein sequence ID" value="SEB79695.1"/>
    <property type="molecule type" value="Genomic_DNA"/>
</dbReference>
<dbReference type="PANTHER" id="PTHR30349">
    <property type="entry name" value="PHAGE INTEGRASE-RELATED"/>
    <property type="match status" value="1"/>
</dbReference>
<evidence type="ECO:0000256" key="3">
    <source>
        <dbReference type="ARBA" id="ARBA00023125"/>
    </source>
</evidence>
<evidence type="ECO:0000256" key="1">
    <source>
        <dbReference type="ARBA" id="ARBA00008857"/>
    </source>
</evidence>
<gene>
    <name evidence="8" type="ORF">SAMN05192540_1569</name>
</gene>
<dbReference type="PROSITE" id="PS51900">
    <property type="entry name" value="CB"/>
    <property type="match status" value="1"/>
</dbReference>
<dbReference type="Gene3D" id="1.10.150.130">
    <property type="match status" value="1"/>
</dbReference>
<dbReference type="AlphaFoldDB" id="A0A1H4MAZ1"/>
<evidence type="ECO:0000256" key="5">
    <source>
        <dbReference type="PROSITE-ProRule" id="PRU01248"/>
    </source>
</evidence>
<name>A0A1H4MAZ1_9FLAO</name>
<dbReference type="PANTHER" id="PTHR30349:SF64">
    <property type="entry name" value="PROPHAGE INTEGRASE INTD-RELATED"/>
    <property type="match status" value="1"/>
</dbReference>
<dbReference type="InterPro" id="IPR050090">
    <property type="entry name" value="Tyrosine_recombinase_XerCD"/>
</dbReference>
<dbReference type="Pfam" id="PF17293">
    <property type="entry name" value="Arm-DNA-bind_5"/>
    <property type="match status" value="1"/>
</dbReference>
<feature type="domain" description="Tyr recombinase" evidence="6">
    <location>
        <begin position="211"/>
        <end position="399"/>
    </location>
</feature>
<feature type="domain" description="Core-binding (CB)" evidence="7">
    <location>
        <begin position="103"/>
        <end position="187"/>
    </location>
</feature>
<dbReference type="GO" id="GO:0015074">
    <property type="term" value="P:DNA integration"/>
    <property type="evidence" value="ECO:0007669"/>
    <property type="project" value="UniProtKB-KW"/>
</dbReference>
<keyword evidence="2" id="KW-0229">DNA integration</keyword>
<accession>A0A1H4MAZ1</accession>
<evidence type="ECO:0000256" key="2">
    <source>
        <dbReference type="ARBA" id="ARBA00022908"/>
    </source>
</evidence>
<proteinExistence type="inferred from homology"/>
<dbReference type="GO" id="GO:0006310">
    <property type="term" value="P:DNA recombination"/>
    <property type="evidence" value="ECO:0007669"/>
    <property type="project" value="UniProtKB-KW"/>
</dbReference>
<dbReference type="InterPro" id="IPR011010">
    <property type="entry name" value="DNA_brk_join_enz"/>
</dbReference>
<evidence type="ECO:0000259" key="6">
    <source>
        <dbReference type="PROSITE" id="PS51898"/>
    </source>
</evidence>
<evidence type="ECO:0000259" key="7">
    <source>
        <dbReference type="PROSITE" id="PS51900"/>
    </source>
</evidence>
<dbReference type="InterPro" id="IPR025269">
    <property type="entry name" value="SAM-like_dom"/>
</dbReference>
<keyword evidence="4" id="KW-0233">DNA recombination</keyword>
<dbReference type="InterPro" id="IPR002104">
    <property type="entry name" value="Integrase_catalytic"/>
</dbReference>
<sequence length="404" mass="46928">MASIKIILWKHDQKKDGTFPLALRITQNRKTRYIFTGKYIFEKDWDAAASKVKKSYPNSTRLNNLLLTKLQEANRTLLDLETEDKGISSKQVKSEITSPLSNKSFNEIAQIYIQELEDNKKLTRLSSDRARVNHFIEFAGSDNINFREIDEAYLRRYMTFLRTKKKNGTRSIINALIVIRTIYNRAIKLGIIERKHYPFGADKIRIKFPETEKIGLSVDEMKALESLGGLTPQEEHARHVWLFSFLLAGMRVADVLLIRWSDIYDGRLHYRMNKNEKILSLKLPAKIYAILDAYRETQENADDFIFPEMRKANLKSPKDILAKTKTANKKFNKYLETIAQKAGITKKLTMHIARHTFGNISGDKIPIQTLQRLYRHSSITTTIQYQANFIHKDFDEALDSVTNF</sequence>
<dbReference type="InterPro" id="IPR010998">
    <property type="entry name" value="Integrase_recombinase_N"/>
</dbReference>
<organism evidence="8 9">
    <name type="scientific">Maribacter dokdonensis</name>
    <dbReference type="NCBI Taxonomy" id="320912"/>
    <lineage>
        <taxon>Bacteria</taxon>
        <taxon>Pseudomonadati</taxon>
        <taxon>Bacteroidota</taxon>
        <taxon>Flavobacteriia</taxon>
        <taxon>Flavobacteriales</taxon>
        <taxon>Flavobacteriaceae</taxon>
        <taxon>Maribacter</taxon>
    </lineage>
</organism>
<dbReference type="Pfam" id="PF13102">
    <property type="entry name" value="Phage_int_SAM_5"/>
    <property type="match status" value="1"/>
</dbReference>
<comment type="similarity">
    <text evidence="1">Belongs to the 'phage' integrase family.</text>
</comment>
<dbReference type="OrthoDB" id="1068680at2"/>
<dbReference type="InterPro" id="IPR013762">
    <property type="entry name" value="Integrase-like_cat_sf"/>
</dbReference>
<dbReference type="Proteomes" id="UP000183038">
    <property type="component" value="Unassembled WGS sequence"/>
</dbReference>
<dbReference type="SUPFAM" id="SSF56349">
    <property type="entry name" value="DNA breaking-rejoining enzymes"/>
    <property type="match status" value="1"/>
</dbReference>
<evidence type="ECO:0000256" key="4">
    <source>
        <dbReference type="ARBA" id="ARBA00023172"/>
    </source>
</evidence>
<protein>
    <submittedName>
        <fullName evidence="8">Site-specific recombinase XerD</fullName>
    </submittedName>
</protein>
<evidence type="ECO:0000313" key="8">
    <source>
        <dbReference type="EMBL" id="SEB79695.1"/>
    </source>
</evidence>
<dbReference type="RefSeq" id="WP_074671631.1">
    <property type="nucleotide sequence ID" value="NZ_FNTB01000001.1"/>
</dbReference>
<keyword evidence="3 5" id="KW-0238">DNA-binding</keyword>
<dbReference type="GO" id="GO:0003677">
    <property type="term" value="F:DNA binding"/>
    <property type="evidence" value="ECO:0007669"/>
    <property type="project" value="UniProtKB-UniRule"/>
</dbReference>
<dbReference type="InterPro" id="IPR044068">
    <property type="entry name" value="CB"/>
</dbReference>